<evidence type="ECO:0000313" key="2">
    <source>
        <dbReference type="Proteomes" id="UP001549146"/>
    </source>
</evidence>
<proteinExistence type="predicted"/>
<evidence type="ECO:0000313" key="1">
    <source>
        <dbReference type="EMBL" id="MET3730702.1"/>
    </source>
</evidence>
<gene>
    <name evidence="1" type="ORF">ABID46_000254</name>
</gene>
<dbReference type="RefSeq" id="WP_354506013.1">
    <property type="nucleotide sequence ID" value="NZ_JBEPMO010000001.1"/>
</dbReference>
<sequence>MSTGNTQRSNILFAGNKSKGKHFQAQMKRVFVALYRQPKTMLMVSIETGILRANICRYVAEWEKENLICIVRKGICPISKHRAGFYTTNPDLFPIVEPSNTKGNE</sequence>
<reference evidence="1 2" key="1">
    <citation type="submission" date="2024-06" db="EMBL/GenBank/DDBJ databases">
        <title>Genomic Encyclopedia of Type Strains, Phase IV (KMG-IV): sequencing the most valuable type-strain genomes for metagenomic binning, comparative biology and taxonomic classification.</title>
        <authorList>
            <person name="Goeker M."/>
        </authorList>
    </citation>
    <scope>NUCLEOTIDE SEQUENCE [LARGE SCALE GENOMIC DNA]</scope>
    <source>
        <strain evidence="1 2">DSM 29388</strain>
    </source>
</reference>
<accession>A0ABV2LSZ8</accession>
<protein>
    <recommendedName>
        <fullName evidence="3">Helix-turn-helix domain-containing protein</fullName>
    </recommendedName>
</protein>
<organism evidence="1 2">
    <name type="scientific">Moheibacter stercoris</name>
    <dbReference type="NCBI Taxonomy" id="1628251"/>
    <lineage>
        <taxon>Bacteria</taxon>
        <taxon>Pseudomonadati</taxon>
        <taxon>Bacteroidota</taxon>
        <taxon>Flavobacteriia</taxon>
        <taxon>Flavobacteriales</taxon>
        <taxon>Weeksellaceae</taxon>
        <taxon>Moheibacter</taxon>
    </lineage>
</organism>
<dbReference type="EMBL" id="JBEPMO010000001">
    <property type="protein sequence ID" value="MET3730702.1"/>
    <property type="molecule type" value="Genomic_DNA"/>
</dbReference>
<evidence type="ECO:0008006" key="3">
    <source>
        <dbReference type="Google" id="ProtNLM"/>
    </source>
</evidence>
<dbReference type="Proteomes" id="UP001549146">
    <property type="component" value="Unassembled WGS sequence"/>
</dbReference>
<comment type="caution">
    <text evidence="1">The sequence shown here is derived from an EMBL/GenBank/DDBJ whole genome shotgun (WGS) entry which is preliminary data.</text>
</comment>
<name>A0ABV2LSZ8_9FLAO</name>
<keyword evidence="2" id="KW-1185">Reference proteome</keyword>